<dbReference type="InterPro" id="IPR004147">
    <property type="entry name" value="ABC1_dom"/>
</dbReference>
<dbReference type="GO" id="GO:0005739">
    <property type="term" value="C:mitochondrion"/>
    <property type="evidence" value="ECO:0007669"/>
    <property type="project" value="EnsemblFungi"/>
</dbReference>
<feature type="compositionally biased region" description="Basic and acidic residues" evidence="5">
    <location>
        <begin position="80"/>
        <end position="104"/>
    </location>
</feature>
<feature type="region of interest" description="Disordered" evidence="5">
    <location>
        <begin position="74"/>
        <end position="126"/>
    </location>
</feature>
<keyword evidence="2" id="KW-0808">Transferase</keyword>
<dbReference type="InterPro" id="IPR011009">
    <property type="entry name" value="Kinase-like_dom_sf"/>
</dbReference>
<dbReference type="InterPro" id="IPR051409">
    <property type="entry name" value="Atypical_kinase_ADCK"/>
</dbReference>
<dbReference type="AlphaFoldDB" id="A0A162I3S9"/>
<gene>
    <name evidence="7" type="ORF">AAP_05044</name>
</gene>
<evidence type="ECO:0000313" key="7">
    <source>
        <dbReference type="EMBL" id="KZZ88223.1"/>
    </source>
</evidence>
<dbReference type="GO" id="GO:0005524">
    <property type="term" value="F:ATP binding"/>
    <property type="evidence" value="ECO:0007669"/>
    <property type="project" value="UniProtKB-KW"/>
</dbReference>
<evidence type="ECO:0000259" key="6">
    <source>
        <dbReference type="Pfam" id="PF03109"/>
    </source>
</evidence>
<feature type="region of interest" description="Disordered" evidence="5">
    <location>
        <begin position="140"/>
        <end position="215"/>
    </location>
</feature>
<evidence type="ECO:0000256" key="4">
    <source>
        <dbReference type="ARBA" id="ARBA00022840"/>
    </source>
</evidence>
<evidence type="ECO:0000256" key="3">
    <source>
        <dbReference type="ARBA" id="ARBA00022741"/>
    </source>
</evidence>
<dbReference type="OrthoDB" id="201153at2759"/>
<dbReference type="InterPro" id="IPR034646">
    <property type="entry name" value="ADCK3_dom"/>
</dbReference>
<dbReference type="SUPFAM" id="SSF56112">
    <property type="entry name" value="Protein kinase-like (PK-like)"/>
    <property type="match status" value="1"/>
</dbReference>
<comment type="similarity">
    <text evidence="1">Belongs to the protein kinase superfamily. ADCK protein kinase family.</text>
</comment>
<protein>
    <submittedName>
        <fullName evidence="7">Atypical/ABC1/ABC1-A protein kinase</fullName>
    </submittedName>
</protein>
<dbReference type="CDD" id="cd13970">
    <property type="entry name" value="ABC1_ADCK3"/>
    <property type="match status" value="1"/>
</dbReference>
<organism evidence="7 8">
    <name type="scientific">Ascosphaera apis ARSEF 7405</name>
    <dbReference type="NCBI Taxonomy" id="392613"/>
    <lineage>
        <taxon>Eukaryota</taxon>
        <taxon>Fungi</taxon>
        <taxon>Dikarya</taxon>
        <taxon>Ascomycota</taxon>
        <taxon>Pezizomycotina</taxon>
        <taxon>Eurotiomycetes</taxon>
        <taxon>Eurotiomycetidae</taxon>
        <taxon>Onygenales</taxon>
        <taxon>Ascosphaeraceae</taxon>
        <taxon>Ascosphaera</taxon>
    </lineage>
</organism>
<sequence length="650" mass="71849">MSGKRLLDLITLLNAAKGVAGKHIALQTHWLDVHLKTSSLTRGLKSQAESICSGIQAARALTSRLDDVSVQNLDSQPIAPRHDVQTTEKIPKKAVPDSEKKSVSLKEPSVPPEDEKDGTIKPPQGEDLAQFLQNPRLKRKFTAPIPPPDGQKPRPPHTPVSPNSTGPGAPFKPAPWADYRPGGTAAPPSSQHLPFVPPSPTPEQPAADPTATPIQPPLHHMIESRVPSSRLGRLWEYSGLATSMTFGVIGEGLRRATGSAATGSLLLSRANVERLVAKLSRMRGAALKIGQMMSFQDMKMMPETVREILQRVQDQANYMPASQRDKVLTNDLGPNWRDLFESFEERPLAAASIGQVHGAVLKGTGQKVAVKVQYPGVADSIDSDLNNISILLTASRMLPKGLYLDKTIANARTELAWECDYVREAECAQRFKELLKGDDAFHVPEVITAASGKQVLTMERVYGIPVTRIKNFSQAQRDWIGTQIMRLCFRELCEFRFMQTDPNWTNFLYNEATGKIELLDFGASRDYTAEFISQYLNVILAASRNDREECIRISKDLGYLTGFESPAMEDAHIKSLLTLAEPYMATAPDVYDFSDQTITDRVRGLIPVMLSERLTPPPEETYSLHRKLSGAFLLCARLGSKKKRREAAEE</sequence>
<evidence type="ECO:0000256" key="2">
    <source>
        <dbReference type="ARBA" id="ARBA00022679"/>
    </source>
</evidence>
<keyword evidence="3" id="KW-0547">Nucleotide-binding</keyword>
<accession>A0A162I3S9</accession>
<dbReference type="VEuPathDB" id="FungiDB:AAP_05044"/>
<reference evidence="7 8" key="1">
    <citation type="journal article" date="2016" name="Genome Biol. Evol.">
        <title>Divergent and convergent evolution of fungal pathogenicity.</title>
        <authorList>
            <person name="Shang Y."/>
            <person name="Xiao G."/>
            <person name="Zheng P."/>
            <person name="Cen K."/>
            <person name="Zhan S."/>
            <person name="Wang C."/>
        </authorList>
    </citation>
    <scope>NUCLEOTIDE SEQUENCE [LARGE SCALE GENOMIC DNA]</scope>
    <source>
        <strain evidence="7 8">ARSEF 7405</strain>
    </source>
</reference>
<dbReference type="GO" id="GO:0016301">
    <property type="term" value="F:kinase activity"/>
    <property type="evidence" value="ECO:0007669"/>
    <property type="project" value="UniProtKB-KW"/>
</dbReference>
<evidence type="ECO:0000256" key="1">
    <source>
        <dbReference type="ARBA" id="ARBA00009670"/>
    </source>
</evidence>
<evidence type="ECO:0000313" key="8">
    <source>
        <dbReference type="Proteomes" id="UP000242877"/>
    </source>
</evidence>
<keyword evidence="8" id="KW-1185">Reference proteome</keyword>
<dbReference type="EMBL" id="AZGZ01000027">
    <property type="protein sequence ID" value="KZZ88223.1"/>
    <property type="molecule type" value="Genomic_DNA"/>
</dbReference>
<dbReference type="PANTHER" id="PTHR43851">
    <property type="match status" value="1"/>
</dbReference>
<name>A0A162I3S9_9EURO</name>
<dbReference type="GO" id="GO:0006744">
    <property type="term" value="P:ubiquinone biosynthetic process"/>
    <property type="evidence" value="ECO:0007669"/>
    <property type="project" value="EnsemblFungi"/>
</dbReference>
<dbReference type="PANTHER" id="PTHR43851:SF3">
    <property type="entry name" value="COENZYME Q8"/>
    <property type="match status" value="1"/>
</dbReference>
<evidence type="ECO:0000256" key="5">
    <source>
        <dbReference type="SAM" id="MobiDB-lite"/>
    </source>
</evidence>
<feature type="domain" description="ABC1 atypical kinase-like" evidence="6">
    <location>
        <begin position="311"/>
        <end position="552"/>
    </location>
</feature>
<dbReference type="Proteomes" id="UP000242877">
    <property type="component" value="Unassembled WGS sequence"/>
</dbReference>
<keyword evidence="4" id="KW-0067">ATP-binding</keyword>
<keyword evidence="7" id="KW-0418">Kinase</keyword>
<dbReference type="Pfam" id="PF03109">
    <property type="entry name" value="ABC1"/>
    <property type="match status" value="1"/>
</dbReference>
<proteinExistence type="inferred from homology"/>
<comment type="caution">
    <text evidence="7">The sequence shown here is derived from an EMBL/GenBank/DDBJ whole genome shotgun (WGS) entry which is preliminary data.</text>
</comment>